<evidence type="ECO:0000256" key="4">
    <source>
        <dbReference type="SAM" id="MobiDB-lite"/>
    </source>
</evidence>
<evidence type="ECO:0000313" key="7">
    <source>
        <dbReference type="Proteomes" id="UP001318860"/>
    </source>
</evidence>
<feature type="compositionally biased region" description="Basic and acidic residues" evidence="4">
    <location>
        <begin position="435"/>
        <end position="448"/>
    </location>
</feature>
<evidence type="ECO:0000256" key="3">
    <source>
        <dbReference type="PROSITE-ProRule" id="PRU01251"/>
    </source>
</evidence>
<evidence type="ECO:0000313" key="6">
    <source>
        <dbReference type="EMBL" id="KAK6156240.1"/>
    </source>
</evidence>
<feature type="compositionally biased region" description="Low complexity" evidence="4">
    <location>
        <begin position="449"/>
        <end position="464"/>
    </location>
</feature>
<gene>
    <name evidence="6" type="ORF">DH2020_010488</name>
</gene>
<evidence type="ECO:0000256" key="2">
    <source>
        <dbReference type="ARBA" id="ARBA00022737"/>
    </source>
</evidence>
<dbReference type="InterPro" id="IPR058680">
    <property type="entry name" value="NBD_SMAX1-like"/>
</dbReference>
<evidence type="ECO:0000259" key="5">
    <source>
        <dbReference type="PROSITE" id="PS51903"/>
    </source>
</evidence>
<feature type="domain" description="Clp R" evidence="5">
    <location>
        <begin position="8"/>
        <end position="169"/>
    </location>
</feature>
<proteinExistence type="inferred from homology"/>
<dbReference type="PANTHER" id="PTHR43572">
    <property type="entry name" value="CHAPERONE PROTEIN CLPD, CHLOROPLASTIC"/>
    <property type="match status" value="1"/>
</dbReference>
<dbReference type="EMBL" id="JABTTQ020000005">
    <property type="protein sequence ID" value="KAK6156240.1"/>
    <property type="molecule type" value="Genomic_DNA"/>
</dbReference>
<dbReference type="SUPFAM" id="SSF52540">
    <property type="entry name" value="P-loop containing nucleoside triphosphate hydrolases"/>
    <property type="match status" value="1"/>
</dbReference>
<dbReference type="InterPro" id="IPR027417">
    <property type="entry name" value="P-loop_NTPase"/>
</dbReference>
<dbReference type="InterPro" id="IPR036628">
    <property type="entry name" value="Clp_N_dom_sf"/>
</dbReference>
<feature type="compositionally biased region" description="Low complexity" evidence="4">
    <location>
        <begin position="400"/>
        <end position="409"/>
    </location>
</feature>
<dbReference type="InterPro" id="IPR051650">
    <property type="entry name" value="SL_signaling_regulator"/>
</dbReference>
<name>A0ABR0XAR2_REHGL</name>
<dbReference type="PANTHER" id="PTHR43572:SF80">
    <property type="entry name" value="PROTEIN SMAX1-LIKE 3-LIKE"/>
    <property type="match status" value="1"/>
</dbReference>
<comment type="caution">
    <text evidence="6">The sequence shown here is derived from an EMBL/GenBank/DDBJ whole genome shotgun (WGS) entry which is preliminary data.</text>
</comment>
<comment type="similarity">
    <text evidence="1">Belongs to the ClpA/ClpB family.</text>
</comment>
<dbReference type="Gene3D" id="3.40.50.300">
    <property type="entry name" value="P-loop containing nucleotide triphosphate hydrolases"/>
    <property type="match status" value="1"/>
</dbReference>
<dbReference type="PROSITE" id="PS51903">
    <property type="entry name" value="CLP_R"/>
    <property type="match status" value="1"/>
</dbReference>
<keyword evidence="2 3" id="KW-0677">Repeat</keyword>
<keyword evidence="7" id="KW-1185">Reference proteome</keyword>
<feature type="region of interest" description="Disordered" evidence="4">
    <location>
        <begin position="435"/>
        <end position="469"/>
    </location>
</feature>
<protein>
    <recommendedName>
        <fullName evidence="5">Clp R domain-containing protein</fullName>
    </recommendedName>
</protein>
<organism evidence="6 7">
    <name type="scientific">Rehmannia glutinosa</name>
    <name type="common">Chinese foxglove</name>
    <dbReference type="NCBI Taxonomy" id="99300"/>
    <lineage>
        <taxon>Eukaryota</taxon>
        <taxon>Viridiplantae</taxon>
        <taxon>Streptophyta</taxon>
        <taxon>Embryophyta</taxon>
        <taxon>Tracheophyta</taxon>
        <taxon>Spermatophyta</taxon>
        <taxon>Magnoliopsida</taxon>
        <taxon>eudicotyledons</taxon>
        <taxon>Gunneridae</taxon>
        <taxon>Pentapetalae</taxon>
        <taxon>asterids</taxon>
        <taxon>lamiids</taxon>
        <taxon>Lamiales</taxon>
        <taxon>Orobanchaceae</taxon>
        <taxon>Rehmannieae</taxon>
        <taxon>Rehmannia</taxon>
    </lineage>
</organism>
<dbReference type="InterPro" id="IPR004176">
    <property type="entry name" value="Clp_R_N"/>
</dbReference>
<feature type="region of interest" description="Disordered" evidence="4">
    <location>
        <begin position="400"/>
        <end position="419"/>
    </location>
</feature>
<accession>A0ABR0XAR2</accession>
<dbReference type="Pfam" id="PF23569">
    <property type="entry name" value="NBD_SMAX1"/>
    <property type="match status" value="1"/>
</dbReference>
<evidence type="ECO:0000256" key="1">
    <source>
        <dbReference type="ARBA" id="ARBA00008675"/>
    </source>
</evidence>
<dbReference type="Proteomes" id="UP001318860">
    <property type="component" value="Unassembled WGS sequence"/>
</dbReference>
<sequence>MRSGGYTLHQSLTIEAASIVKQALSLARRRGHAQVTPLHVATSMLSSPNALLKRACLKTHSHPLQCKALELCFNVALNRLPTQFRFSYKNMNRVDNDVMSVLEAMTNNKTKNAVIVSDSVASSESLVRGVIEKFDNKDVPSDMRFVQFISVPLFSLRNISKGEFEVKLGELRSLVKSHVNRGGVVLYLGDLDWVSDFWSKYGEKSDVYNKYYCPVEYMIMELSRLLLCDNKRLWLMGIATFQTYARCKIGRPSLETLWSLYPVNIIPVADLGLSLSLDHNRDMRDQVKKEPVDDSDSTNYWLLQKGKIKQHLICCSDCSENFKKEAQGVIMSTKQEFITSTSTSRLPSWLQKYKDESRKQIINVDQECDDTITDLCKKWNSICGSIHAKGGGKILNILSTSSSPSSSTSNNGNHHHKHKLDQSIVDWPVIFEPSRYDNDQGEPAEKPDLLSNPNSSPNSASSSEASDDHEFMEISELNSDNMNILCNALEKKVPWQGCIIPEIVSTILKCRSGMKNKSININRQESWLVFLGDDCDGKESIARELAKAVFGSYDNFTEIGISRFSDYSSDQEEISNSTSKKRARIERGGNIYDRFVDDVRCNPSRVFYVDDADQLDYGSVKGFRRAMKDGNVAVCGGDQLVFMKDAIVIFSCEKNFKCGENGKEEENSDELREQKKCGLLDLNIATGDGNIDDDENGILDLVDQKVVFKIQVL</sequence>
<dbReference type="SUPFAM" id="SSF81923">
    <property type="entry name" value="Double Clp-N motif"/>
    <property type="match status" value="1"/>
</dbReference>
<dbReference type="Gene3D" id="1.10.1780.10">
    <property type="entry name" value="Clp, N-terminal domain"/>
    <property type="match status" value="1"/>
</dbReference>
<reference evidence="6 7" key="1">
    <citation type="journal article" date="2021" name="Comput. Struct. Biotechnol. J.">
        <title>De novo genome assembly of the potent medicinal plant Rehmannia glutinosa using nanopore technology.</title>
        <authorList>
            <person name="Ma L."/>
            <person name="Dong C."/>
            <person name="Song C."/>
            <person name="Wang X."/>
            <person name="Zheng X."/>
            <person name="Niu Y."/>
            <person name="Chen S."/>
            <person name="Feng W."/>
        </authorList>
    </citation>
    <scope>NUCLEOTIDE SEQUENCE [LARGE SCALE GENOMIC DNA]</scope>
    <source>
        <strain evidence="6">DH-2019</strain>
    </source>
</reference>